<feature type="signal peptide" evidence="1">
    <location>
        <begin position="1"/>
        <end position="19"/>
    </location>
</feature>
<feature type="chain" id="PRO_5030760989" evidence="1">
    <location>
        <begin position="20"/>
        <end position="76"/>
    </location>
</feature>
<dbReference type="AlphaFoldDB" id="A0A7X9S0L4"/>
<dbReference type="RefSeq" id="WP_169660367.1">
    <property type="nucleotide sequence ID" value="NZ_JABANE010000140.1"/>
</dbReference>
<proteinExistence type="predicted"/>
<organism evidence="2 3">
    <name type="scientific">Flammeovirga aprica JL-4</name>
    <dbReference type="NCBI Taxonomy" id="694437"/>
    <lineage>
        <taxon>Bacteria</taxon>
        <taxon>Pseudomonadati</taxon>
        <taxon>Bacteroidota</taxon>
        <taxon>Cytophagia</taxon>
        <taxon>Cytophagales</taxon>
        <taxon>Flammeovirgaceae</taxon>
        <taxon>Flammeovirga</taxon>
    </lineage>
</organism>
<evidence type="ECO:0000313" key="3">
    <source>
        <dbReference type="Proteomes" id="UP000576082"/>
    </source>
</evidence>
<protein>
    <submittedName>
        <fullName evidence="2">Uncharacterized protein</fullName>
    </submittedName>
</protein>
<sequence>MKKILLLALTVLTSQFTIAQSIDSKDYLTDVTKDIITTLENGEDQEPVTFVTHKQSEVEYTEFLEKKFEHNNSEHI</sequence>
<accession>A0A7X9S0L4</accession>
<keyword evidence="3" id="KW-1185">Reference proteome</keyword>
<comment type="caution">
    <text evidence="2">The sequence shown here is derived from an EMBL/GenBank/DDBJ whole genome shotgun (WGS) entry which is preliminary data.</text>
</comment>
<name>A0A7X9S0L4_9BACT</name>
<evidence type="ECO:0000256" key="1">
    <source>
        <dbReference type="SAM" id="SignalP"/>
    </source>
</evidence>
<dbReference type="EMBL" id="JABANE010000140">
    <property type="protein sequence ID" value="NME72173.1"/>
    <property type="molecule type" value="Genomic_DNA"/>
</dbReference>
<dbReference type="Proteomes" id="UP000576082">
    <property type="component" value="Unassembled WGS sequence"/>
</dbReference>
<keyword evidence="1" id="KW-0732">Signal</keyword>
<feature type="non-terminal residue" evidence="2">
    <location>
        <position position="76"/>
    </location>
</feature>
<gene>
    <name evidence="2" type="ORF">HHU12_29700</name>
</gene>
<evidence type="ECO:0000313" key="2">
    <source>
        <dbReference type="EMBL" id="NME72173.1"/>
    </source>
</evidence>
<reference evidence="2 3" key="1">
    <citation type="submission" date="2020-04" db="EMBL/GenBank/DDBJ databases">
        <title>Flammeovirga sp. SR4, a novel species isolated from seawater.</title>
        <authorList>
            <person name="Wang X."/>
        </authorList>
    </citation>
    <scope>NUCLEOTIDE SEQUENCE [LARGE SCALE GENOMIC DNA]</scope>
    <source>
        <strain evidence="2 3">ATCC 23126</strain>
    </source>
</reference>